<dbReference type="PANTHER" id="PTHR46623:SF6">
    <property type="entry name" value="ALPHA_BETA-HYDROLASES SUPERFAMILY PROTEIN"/>
    <property type="match status" value="1"/>
</dbReference>
<evidence type="ECO:0000259" key="1">
    <source>
        <dbReference type="Pfam" id="PF01738"/>
    </source>
</evidence>
<dbReference type="InterPro" id="IPR029058">
    <property type="entry name" value="AB_hydrolase_fold"/>
</dbReference>
<dbReference type="PANTHER" id="PTHR46623">
    <property type="entry name" value="CARBOXYMETHYLENEBUTENOLIDASE-RELATED"/>
    <property type="match status" value="1"/>
</dbReference>
<evidence type="ECO:0000313" key="2">
    <source>
        <dbReference type="EMBL" id="MBN7773600.1"/>
    </source>
</evidence>
<keyword evidence="2" id="KW-0378">Hydrolase</keyword>
<proteinExistence type="predicted"/>
<reference evidence="2" key="1">
    <citation type="submission" date="2021-02" db="EMBL/GenBank/DDBJ databases">
        <title>Abyssanaerobacter marinus gen.nov., sp., nov, anaerobic bacterium isolated from the Onnuri vent field of Indian Ocean and suggestion of Mogibacteriaceae fam. nov., and proposal of reclassification of ambiguous this family's genus member.</title>
        <authorList>
            <person name="Kim Y.J."/>
            <person name="Yang J.-A."/>
        </authorList>
    </citation>
    <scope>NUCLEOTIDE SEQUENCE</scope>
    <source>
        <strain evidence="2">DSM 2634</strain>
    </source>
</reference>
<dbReference type="Gene3D" id="3.40.50.1820">
    <property type="entry name" value="alpha/beta hydrolase"/>
    <property type="match status" value="1"/>
</dbReference>
<gene>
    <name evidence="2" type="ORF">JYB65_09525</name>
</gene>
<dbReference type="SUPFAM" id="SSF53474">
    <property type="entry name" value="alpha/beta-Hydrolases"/>
    <property type="match status" value="1"/>
</dbReference>
<accession>A0A939D9J3</accession>
<dbReference type="AlphaFoldDB" id="A0A939D9J3"/>
<dbReference type="GO" id="GO:0016787">
    <property type="term" value="F:hydrolase activity"/>
    <property type="evidence" value="ECO:0007669"/>
    <property type="project" value="UniProtKB-KW"/>
</dbReference>
<name>A0A939D9J3_CLOAM</name>
<organism evidence="2 3">
    <name type="scientific">Clostridium aminobutyricum</name>
    <dbReference type="NCBI Taxonomy" id="33953"/>
    <lineage>
        <taxon>Bacteria</taxon>
        <taxon>Bacillati</taxon>
        <taxon>Bacillota</taxon>
        <taxon>Clostridia</taxon>
        <taxon>Eubacteriales</taxon>
        <taxon>Clostridiaceae</taxon>
        <taxon>Clostridium</taxon>
    </lineage>
</organism>
<protein>
    <submittedName>
        <fullName evidence="2">Dienelactone hydrolase family protein</fullName>
    </submittedName>
</protein>
<evidence type="ECO:0000313" key="3">
    <source>
        <dbReference type="Proteomes" id="UP000664545"/>
    </source>
</evidence>
<dbReference type="Pfam" id="PF01738">
    <property type="entry name" value="DLH"/>
    <property type="match status" value="1"/>
</dbReference>
<feature type="domain" description="Dienelactone hydrolase" evidence="1">
    <location>
        <begin position="8"/>
        <end position="195"/>
    </location>
</feature>
<sequence>MIQKINHNKTAVVILHEIYGVNPFMEEVCSAYHRQGLDVFCPDLLSRKYFLYSEAEEAYRFFIDKVGFDIYREVERMAAQLKRNYEKVFIIGFSAGATIAWRCCEKAKVEGIICHYGSRIRDYLGVQPACPVLLLFAEKDSFDVDSTIEQLREKPDVQLHKLNARHGFMDSYSQHFDREQAEQSKAYIREFFQSISER</sequence>
<dbReference type="InterPro" id="IPR051049">
    <property type="entry name" value="Dienelactone_hydrolase-like"/>
</dbReference>
<comment type="caution">
    <text evidence="2">The sequence shown here is derived from an EMBL/GenBank/DDBJ whole genome shotgun (WGS) entry which is preliminary data.</text>
</comment>
<dbReference type="InterPro" id="IPR002925">
    <property type="entry name" value="Dienelactn_hydro"/>
</dbReference>
<dbReference type="RefSeq" id="WP_206582431.1">
    <property type="nucleotide sequence ID" value="NZ_JAFJZZ010000003.1"/>
</dbReference>
<dbReference type="EMBL" id="JAFJZZ010000003">
    <property type="protein sequence ID" value="MBN7773600.1"/>
    <property type="molecule type" value="Genomic_DNA"/>
</dbReference>
<dbReference type="Proteomes" id="UP000664545">
    <property type="component" value="Unassembled WGS sequence"/>
</dbReference>
<keyword evidence="3" id="KW-1185">Reference proteome</keyword>